<dbReference type="Proteomes" id="UP000266841">
    <property type="component" value="Unassembled WGS sequence"/>
</dbReference>
<dbReference type="EMBL" id="AGNL01048137">
    <property type="protein sequence ID" value="EJK45924.1"/>
    <property type="molecule type" value="Genomic_DNA"/>
</dbReference>
<feature type="region of interest" description="Disordered" evidence="1">
    <location>
        <begin position="1"/>
        <end position="62"/>
    </location>
</feature>
<evidence type="ECO:0000313" key="3">
    <source>
        <dbReference type="Proteomes" id="UP000266841"/>
    </source>
</evidence>
<dbReference type="eggNOG" id="ENOG502TAEE">
    <property type="taxonomic scope" value="Eukaryota"/>
</dbReference>
<keyword evidence="3" id="KW-1185">Reference proteome</keyword>
<protein>
    <submittedName>
        <fullName evidence="2">Uncharacterized protein</fullName>
    </submittedName>
</protein>
<evidence type="ECO:0000313" key="2">
    <source>
        <dbReference type="EMBL" id="EJK45924.1"/>
    </source>
</evidence>
<reference evidence="2 3" key="1">
    <citation type="journal article" date="2012" name="Genome Biol.">
        <title>Genome and low-iron response of an oceanic diatom adapted to chronic iron limitation.</title>
        <authorList>
            <person name="Lommer M."/>
            <person name="Specht M."/>
            <person name="Roy A.S."/>
            <person name="Kraemer L."/>
            <person name="Andreson R."/>
            <person name="Gutowska M.A."/>
            <person name="Wolf J."/>
            <person name="Bergner S.V."/>
            <person name="Schilhabel M.B."/>
            <person name="Klostermeier U.C."/>
            <person name="Beiko R.G."/>
            <person name="Rosenstiel P."/>
            <person name="Hippler M."/>
            <person name="Laroche J."/>
        </authorList>
    </citation>
    <scope>NUCLEOTIDE SEQUENCE [LARGE SCALE GENOMIC DNA]</scope>
    <source>
        <strain evidence="2 3">CCMP1005</strain>
    </source>
</reference>
<comment type="caution">
    <text evidence="2">The sequence shown here is derived from an EMBL/GenBank/DDBJ whole genome shotgun (WGS) entry which is preliminary data.</text>
</comment>
<sequence>MEPPRHALTLTLNPPYRVDAPLYGQRPRDAPPVPASGTPSSLGSLVSDRLGDFDHRSTTSRRELSCTPALDSRLHAYPLPHRPNRRRVRRYPGICASDPPEIEIARFRSPVPTAGRSSAPADARGSTGPFVTSFDCPPLLAAPYSERTPLFTANALAMRRRSQTAGRPPASPCIRPPRIFGPQEHHQPPCIVVYARFRRTAARLSAPTSPRSAGEFAVIRHRAPLTPEIEIARFQSEVRQTEPNQTERPPSLGIRRSPRPVRRPSADPVLPQPMSFTSSDVAVFLSARRDEASANDTPGSQIEELMTPK</sequence>
<feature type="region of interest" description="Disordered" evidence="1">
    <location>
        <begin position="287"/>
        <end position="309"/>
    </location>
</feature>
<feature type="compositionally biased region" description="Polar residues" evidence="1">
    <location>
        <begin position="238"/>
        <end position="248"/>
    </location>
</feature>
<dbReference type="AlphaFoldDB" id="K0R3D4"/>
<feature type="region of interest" description="Disordered" evidence="1">
    <location>
        <begin position="238"/>
        <end position="275"/>
    </location>
</feature>
<name>K0R3D4_THAOC</name>
<gene>
    <name evidence="2" type="ORF">THAOC_35437</name>
</gene>
<proteinExistence type="predicted"/>
<accession>K0R3D4</accession>
<organism evidence="2 3">
    <name type="scientific">Thalassiosira oceanica</name>
    <name type="common">Marine diatom</name>
    <dbReference type="NCBI Taxonomy" id="159749"/>
    <lineage>
        <taxon>Eukaryota</taxon>
        <taxon>Sar</taxon>
        <taxon>Stramenopiles</taxon>
        <taxon>Ochrophyta</taxon>
        <taxon>Bacillariophyta</taxon>
        <taxon>Coscinodiscophyceae</taxon>
        <taxon>Thalassiosirophycidae</taxon>
        <taxon>Thalassiosirales</taxon>
        <taxon>Thalassiosiraceae</taxon>
        <taxon>Thalassiosira</taxon>
    </lineage>
</organism>
<feature type="compositionally biased region" description="Basic and acidic residues" evidence="1">
    <location>
        <begin position="49"/>
        <end position="62"/>
    </location>
</feature>
<evidence type="ECO:0000256" key="1">
    <source>
        <dbReference type="SAM" id="MobiDB-lite"/>
    </source>
</evidence>